<proteinExistence type="predicted"/>
<keyword evidence="2" id="KW-1133">Transmembrane helix</keyword>
<dbReference type="Pfam" id="PF26056">
    <property type="entry name" value="DUF8017"/>
    <property type="match status" value="1"/>
</dbReference>
<keyword evidence="5" id="KW-1185">Reference proteome</keyword>
<reference evidence="5" key="1">
    <citation type="submission" date="2023-07" db="EMBL/GenBank/DDBJ databases">
        <title>30 novel species of actinomycetes from the DSMZ collection.</title>
        <authorList>
            <person name="Nouioui I."/>
        </authorList>
    </citation>
    <scope>NUCLEOTIDE SEQUENCE [LARGE SCALE GENOMIC DNA]</scope>
    <source>
        <strain evidence="5">DSM 44938</strain>
    </source>
</reference>
<protein>
    <recommendedName>
        <fullName evidence="3">DUF8017 domain-containing protein</fullName>
    </recommendedName>
</protein>
<feature type="compositionally biased region" description="Low complexity" evidence="1">
    <location>
        <begin position="12"/>
        <end position="39"/>
    </location>
</feature>
<accession>A0ABU2MP94</accession>
<feature type="compositionally biased region" description="Polar residues" evidence="1">
    <location>
        <begin position="88"/>
        <end position="98"/>
    </location>
</feature>
<sequence>MGPGERQPGGESSSNPYQQPGYQQPNPYQASVPGPATLGGAPGGAPPRRKRFALVAVAAVVVLAALGVVGVVVAGGDDDSGGDAGPTASPSAEESPTRSAAPDDPRQGIAEIPDPVVAADWQVQAHEDMRTAYDVPPQDWEVQAPADAFYYEEETADGESTGTPLLGVQGGSLYLDDWCTEDPDGWSWRAVAGTRGNHARGYTGTEDSAREEAGAFALAAYDQQEQGQLEVSEAAPFDNEHGISGHTATATISGVPEDPDDPCQPSSGKVVTVSYLDSENDLVTWVVVADTGFPEELDDETIEQMMSSLRPFPAEEAE</sequence>
<feature type="domain" description="DUF8017" evidence="3">
    <location>
        <begin position="116"/>
        <end position="312"/>
    </location>
</feature>
<dbReference type="InterPro" id="IPR058330">
    <property type="entry name" value="DUF8017"/>
</dbReference>
<feature type="transmembrane region" description="Helical" evidence="2">
    <location>
        <begin position="52"/>
        <end position="74"/>
    </location>
</feature>
<dbReference type="Proteomes" id="UP001183246">
    <property type="component" value="Unassembled WGS sequence"/>
</dbReference>
<evidence type="ECO:0000313" key="5">
    <source>
        <dbReference type="Proteomes" id="UP001183246"/>
    </source>
</evidence>
<gene>
    <name evidence="4" type="ORF">RM590_09750</name>
</gene>
<keyword evidence="2" id="KW-0472">Membrane</keyword>
<organism evidence="4 5">
    <name type="scientific">Streptomyces litchfieldiae</name>
    <dbReference type="NCBI Taxonomy" id="3075543"/>
    <lineage>
        <taxon>Bacteria</taxon>
        <taxon>Bacillati</taxon>
        <taxon>Actinomycetota</taxon>
        <taxon>Actinomycetes</taxon>
        <taxon>Kitasatosporales</taxon>
        <taxon>Streptomycetaceae</taxon>
        <taxon>Streptomyces</taxon>
    </lineage>
</organism>
<dbReference type="EMBL" id="JAVREL010000004">
    <property type="protein sequence ID" value="MDT0342899.1"/>
    <property type="molecule type" value="Genomic_DNA"/>
</dbReference>
<dbReference type="RefSeq" id="WP_311704030.1">
    <property type="nucleotide sequence ID" value="NZ_JAVREL010000004.1"/>
</dbReference>
<name>A0ABU2MP94_9ACTN</name>
<feature type="region of interest" description="Disordered" evidence="1">
    <location>
        <begin position="78"/>
        <end position="110"/>
    </location>
</feature>
<evidence type="ECO:0000256" key="1">
    <source>
        <dbReference type="SAM" id="MobiDB-lite"/>
    </source>
</evidence>
<feature type="region of interest" description="Disordered" evidence="1">
    <location>
        <begin position="1"/>
        <end position="48"/>
    </location>
</feature>
<comment type="caution">
    <text evidence="4">The sequence shown here is derived from an EMBL/GenBank/DDBJ whole genome shotgun (WGS) entry which is preliminary data.</text>
</comment>
<keyword evidence="2" id="KW-0812">Transmembrane</keyword>
<evidence type="ECO:0000259" key="3">
    <source>
        <dbReference type="Pfam" id="PF26056"/>
    </source>
</evidence>
<evidence type="ECO:0000256" key="2">
    <source>
        <dbReference type="SAM" id="Phobius"/>
    </source>
</evidence>
<evidence type="ECO:0000313" key="4">
    <source>
        <dbReference type="EMBL" id="MDT0342899.1"/>
    </source>
</evidence>